<name>A0A914VH63_9BILA</name>
<accession>A0A914VH63</accession>
<dbReference type="PANTHER" id="PTHR46534">
    <property type="entry name" value="IGGFC_BINDING DOMAIN-CONTAINING PROTEIN"/>
    <property type="match status" value="1"/>
</dbReference>
<reference evidence="2" key="1">
    <citation type="submission" date="2022-11" db="UniProtKB">
        <authorList>
            <consortium name="WormBaseParasite"/>
        </authorList>
    </citation>
    <scope>IDENTIFICATION</scope>
</reference>
<evidence type="ECO:0000313" key="2">
    <source>
        <dbReference type="WBParaSite" id="PSAMB.scaffold1982size30504.g15872.t1"/>
    </source>
</evidence>
<dbReference type="Proteomes" id="UP000887566">
    <property type="component" value="Unplaced"/>
</dbReference>
<protein>
    <submittedName>
        <fullName evidence="2">IgGFc-binding protein N-terminal domain-containing protein</fullName>
    </submittedName>
</protein>
<dbReference type="AlphaFoldDB" id="A0A914VH63"/>
<organism evidence="1 2">
    <name type="scientific">Plectus sambesii</name>
    <dbReference type="NCBI Taxonomy" id="2011161"/>
    <lineage>
        <taxon>Eukaryota</taxon>
        <taxon>Metazoa</taxon>
        <taxon>Ecdysozoa</taxon>
        <taxon>Nematoda</taxon>
        <taxon>Chromadorea</taxon>
        <taxon>Plectida</taxon>
        <taxon>Plectina</taxon>
        <taxon>Plectoidea</taxon>
        <taxon>Plectidae</taxon>
        <taxon>Plectus</taxon>
    </lineage>
</organism>
<dbReference type="WBParaSite" id="PSAMB.scaffold1982size30504.g15872.t1">
    <property type="protein sequence ID" value="PSAMB.scaffold1982size30504.g15872.t1"/>
    <property type="gene ID" value="PSAMB.scaffold1982size30504.g15872"/>
</dbReference>
<keyword evidence="1" id="KW-1185">Reference proteome</keyword>
<sequence>MAHAKLVTGTEFVFALPASGGDSTMNSNLIVNNQNNATAVLTLLTNLFNTTSFNVPANSIQRIQIPTNISASLGDLGYNTVADKGVTVRSTNPITLYVAMESTDTQYSTQFLVLPTNRLGTQYNYLTSLLNYKALIIATQDNTHFTIGTTGQTLTLNKMQTYFTGTAFFLNSKMKSISANAPFASILYGSSSSPTTAVMSLPSSYSSTGFPVVFSDGNSGAVTFFALYNNTSITYNSNQNIILNAGESQEVRTPTTWINASQPIQVIFDPENTGHFGYAIAPENYLSTSIQFYQFLGSTSMSILTSLQSVGKIAFDNQVIPALQFRHIPFTTYYYYVSYVEPALLHTIRPTEQGVSYLATVYNEQQWGSAYVVNFDMST</sequence>
<dbReference type="PANTHER" id="PTHR46534:SF1">
    <property type="entry name" value="IGGFC-BINDING PROTEIN N-TERMINAL DOMAIN-CONTAINING PROTEIN"/>
    <property type="match status" value="1"/>
</dbReference>
<evidence type="ECO:0000313" key="1">
    <source>
        <dbReference type="Proteomes" id="UP000887566"/>
    </source>
</evidence>
<proteinExistence type="predicted"/>